<accession>A0A667FG60</accession>
<protein>
    <submittedName>
        <fullName evidence="2">Uncharacterized protein</fullName>
    </submittedName>
</protein>
<evidence type="ECO:0000256" key="1">
    <source>
        <dbReference type="SAM" id="MobiDB-lite"/>
    </source>
</evidence>
<evidence type="ECO:0000313" key="2">
    <source>
        <dbReference type="Ensembl" id="ENSLCNP00005000741.1"/>
    </source>
</evidence>
<feature type="compositionally biased region" description="Polar residues" evidence="1">
    <location>
        <begin position="70"/>
        <end position="80"/>
    </location>
</feature>
<dbReference type="AlphaFoldDB" id="A0A667FG60"/>
<reference evidence="2" key="1">
    <citation type="submission" date="2025-08" db="UniProtKB">
        <authorList>
            <consortium name="Ensembl"/>
        </authorList>
    </citation>
    <scope>IDENTIFICATION</scope>
</reference>
<feature type="region of interest" description="Disordered" evidence="1">
    <location>
        <begin position="60"/>
        <end position="80"/>
    </location>
</feature>
<reference evidence="2" key="2">
    <citation type="submission" date="2025-09" db="UniProtKB">
        <authorList>
            <consortium name="Ensembl"/>
        </authorList>
    </citation>
    <scope>IDENTIFICATION</scope>
</reference>
<dbReference type="Proteomes" id="UP000472241">
    <property type="component" value="Unplaced"/>
</dbReference>
<proteinExistence type="predicted"/>
<feature type="region of interest" description="Disordered" evidence="1">
    <location>
        <begin position="1"/>
        <end position="47"/>
    </location>
</feature>
<evidence type="ECO:0000313" key="3">
    <source>
        <dbReference type="Proteomes" id="UP000472241"/>
    </source>
</evidence>
<keyword evidence="3" id="KW-1185">Reference proteome</keyword>
<organism evidence="2 3">
    <name type="scientific">Lynx canadensis</name>
    <name type="common">Canada lynx</name>
    <name type="synonym">Felis canadensis</name>
    <dbReference type="NCBI Taxonomy" id="61383"/>
    <lineage>
        <taxon>Eukaryota</taxon>
        <taxon>Metazoa</taxon>
        <taxon>Chordata</taxon>
        <taxon>Craniata</taxon>
        <taxon>Vertebrata</taxon>
        <taxon>Euteleostomi</taxon>
        <taxon>Mammalia</taxon>
        <taxon>Eutheria</taxon>
        <taxon>Laurasiatheria</taxon>
        <taxon>Carnivora</taxon>
        <taxon>Feliformia</taxon>
        <taxon>Felidae</taxon>
        <taxon>Felinae</taxon>
        <taxon>Lynx</taxon>
    </lineage>
</organism>
<sequence length="80" mass="8494">MFSRKKRELMKTPSISKKNRAGSPSPQPLGGRPWGPGSRWEGAGSGRRWAWGSAGRWSGNLGAVVPSGFESHSTTTGPKG</sequence>
<dbReference type="Ensembl" id="ENSLCNT00005000859.1">
    <property type="protein sequence ID" value="ENSLCNP00005000741.1"/>
    <property type="gene ID" value="ENSLCNG00005000525.1"/>
</dbReference>
<name>A0A667FG60_LYNCA</name>